<name>A0ACB9FMN3_ARCLA</name>
<evidence type="ECO:0000313" key="1">
    <source>
        <dbReference type="EMBL" id="KAI3772060.1"/>
    </source>
</evidence>
<dbReference type="EMBL" id="CM042047">
    <property type="protein sequence ID" value="KAI3772060.1"/>
    <property type="molecule type" value="Genomic_DNA"/>
</dbReference>
<proteinExistence type="predicted"/>
<reference evidence="1 2" key="2">
    <citation type="journal article" date="2022" name="Mol. Ecol. Resour.">
        <title>The genomes of chicory, endive, great burdock and yacon provide insights into Asteraceae paleo-polyploidization history and plant inulin production.</title>
        <authorList>
            <person name="Fan W."/>
            <person name="Wang S."/>
            <person name="Wang H."/>
            <person name="Wang A."/>
            <person name="Jiang F."/>
            <person name="Liu H."/>
            <person name="Zhao H."/>
            <person name="Xu D."/>
            <person name="Zhang Y."/>
        </authorList>
    </citation>
    <scope>NUCLEOTIDE SEQUENCE [LARGE SCALE GENOMIC DNA]</scope>
    <source>
        <strain evidence="2">cv. Niubang</strain>
    </source>
</reference>
<dbReference type="Proteomes" id="UP001055879">
    <property type="component" value="Linkage Group LG01"/>
</dbReference>
<evidence type="ECO:0000313" key="2">
    <source>
        <dbReference type="Proteomes" id="UP001055879"/>
    </source>
</evidence>
<gene>
    <name evidence="1" type="ORF">L6452_03234</name>
</gene>
<reference evidence="2" key="1">
    <citation type="journal article" date="2022" name="Mol. Ecol. Resour.">
        <title>The genomes of chicory, endive, great burdock and yacon provide insights into Asteraceae palaeo-polyploidization history and plant inulin production.</title>
        <authorList>
            <person name="Fan W."/>
            <person name="Wang S."/>
            <person name="Wang H."/>
            <person name="Wang A."/>
            <person name="Jiang F."/>
            <person name="Liu H."/>
            <person name="Zhao H."/>
            <person name="Xu D."/>
            <person name="Zhang Y."/>
        </authorList>
    </citation>
    <scope>NUCLEOTIDE SEQUENCE [LARGE SCALE GENOMIC DNA]</scope>
    <source>
        <strain evidence="2">cv. Niubang</strain>
    </source>
</reference>
<sequence length="244" mass="28114">MQKTPLCYPLRMNVTTNQKIKTVMFIYSYPDEYVFIAVHRLSMFDGSGVIRFVPSDIRRWPEFSGETRRIRVPSVVTFDSTTVDAAVKRSLDPSSTFHRNHHRHHRKSTAEASPIRFCRLISWSGTTSGQLVNTEEMETPQKGNENQQEATTPSNAGGFRGLIFEQYRKARENAEAYPYVWASYLIVYGGFGLWVSYRYRKLRNTEDRVRSLQEKLRKLRQEKEPGSSAAVTENVPSSSDKTTK</sequence>
<organism evidence="1 2">
    <name type="scientific">Arctium lappa</name>
    <name type="common">Greater burdock</name>
    <name type="synonym">Lappa major</name>
    <dbReference type="NCBI Taxonomy" id="4217"/>
    <lineage>
        <taxon>Eukaryota</taxon>
        <taxon>Viridiplantae</taxon>
        <taxon>Streptophyta</taxon>
        <taxon>Embryophyta</taxon>
        <taxon>Tracheophyta</taxon>
        <taxon>Spermatophyta</taxon>
        <taxon>Magnoliopsida</taxon>
        <taxon>eudicotyledons</taxon>
        <taxon>Gunneridae</taxon>
        <taxon>Pentapetalae</taxon>
        <taxon>asterids</taxon>
        <taxon>campanulids</taxon>
        <taxon>Asterales</taxon>
        <taxon>Asteraceae</taxon>
        <taxon>Carduoideae</taxon>
        <taxon>Cardueae</taxon>
        <taxon>Arctiinae</taxon>
        <taxon>Arctium</taxon>
    </lineage>
</organism>
<accession>A0ACB9FMN3</accession>
<keyword evidence="2" id="KW-1185">Reference proteome</keyword>
<protein>
    <submittedName>
        <fullName evidence="1">Uncharacterized protein</fullName>
    </submittedName>
</protein>
<comment type="caution">
    <text evidence="1">The sequence shown here is derived from an EMBL/GenBank/DDBJ whole genome shotgun (WGS) entry which is preliminary data.</text>
</comment>